<evidence type="ECO:0000256" key="3">
    <source>
        <dbReference type="ARBA" id="ARBA00023136"/>
    </source>
</evidence>
<dbReference type="GO" id="GO:0009279">
    <property type="term" value="C:cell outer membrane"/>
    <property type="evidence" value="ECO:0007669"/>
    <property type="project" value="UniProtKB-SubCell"/>
</dbReference>
<feature type="signal peptide" evidence="6">
    <location>
        <begin position="1"/>
        <end position="20"/>
    </location>
</feature>
<feature type="chain" id="PRO_5015115135" evidence="6">
    <location>
        <begin position="21"/>
        <end position="224"/>
    </location>
</feature>
<evidence type="ECO:0000313" key="9">
    <source>
        <dbReference type="Proteomes" id="UP000240653"/>
    </source>
</evidence>
<evidence type="ECO:0000256" key="6">
    <source>
        <dbReference type="SAM" id="SignalP"/>
    </source>
</evidence>
<evidence type="ECO:0000256" key="4">
    <source>
        <dbReference type="ARBA" id="ARBA00023237"/>
    </source>
</evidence>
<comment type="caution">
    <text evidence="8">The sequence shown here is derived from an EMBL/GenBank/DDBJ whole genome shotgun (WGS) entry which is preliminary data.</text>
</comment>
<keyword evidence="2 6" id="KW-0732">Signal</keyword>
<sequence>MRNFIIASALLAASTTGAKAADVVVQEPVAAYNWSGVYVGGQVGYVAGGKVNHDYVVSDMYDYRLSPRGAFGGIFGGYNYQLDGGVVVGIEGDVNWGDVKATGETVGDPDFASTTKLAWNGSGRVRLGYAFDRVMPYVTGGFAVARLRFEERENGSFYDEAAKNLTGWTLGAGAEYAVTDNWTLRGEYRYTQYGKKDFVAMPQDEKWETKIRTHDLRLGVAYKF</sequence>
<proteinExistence type="inferred from homology"/>
<dbReference type="PANTHER" id="PTHR34001:SF3">
    <property type="entry name" value="BLL7405 PROTEIN"/>
    <property type="match status" value="1"/>
</dbReference>
<dbReference type="Gene3D" id="2.40.160.20">
    <property type="match status" value="1"/>
</dbReference>
<dbReference type="SUPFAM" id="SSF56925">
    <property type="entry name" value="OMPA-like"/>
    <property type="match status" value="1"/>
</dbReference>
<dbReference type="AlphaFoldDB" id="A0A2P7RJD7"/>
<name>A0A2P7RJD7_9HYPH</name>
<reference evidence="8 9" key="1">
    <citation type="submission" date="2018-03" db="EMBL/GenBank/DDBJ databases">
        <title>The draft genome of Mesorhizobium soli JCM 19897.</title>
        <authorList>
            <person name="Li L."/>
            <person name="Liu L."/>
            <person name="Liang L."/>
            <person name="Wang T."/>
            <person name="Zhang X."/>
        </authorList>
    </citation>
    <scope>NUCLEOTIDE SEQUENCE [LARGE SCALE GENOMIC DNA]</scope>
    <source>
        <strain evidence="8 9">JCM 19897</strain>
    </source>
</reference>
<evidence type="ECO:0000256" key="2">
    <source>
        <dbReference type="ARBA" id="ARBA00022729"/>
    </source>
</evidence>
<gene>
    <name evidence="8" type="ORF">C7I85_30085</name>
</gene>
<dbReference type="EMBL" id="PXYL01000047">
    <property type="protein sequence ID" value="PSJ50340.1"/>
    <property type="molecule type" value="Genomic_DNA"/>
</dbReference>
<dbReference type="Pfam" id="PF13505">
    <property type="entry name" value="OMP_b-brl"/>
    <property type="match status" value="1"/>
</dbReference>
<dbReference type="PANTHER" id="PTHR34001">
    <property type="entry name" value="BLL7405 PROTEIN"/>
    <property type="match status" value="1"/>
</dbReference>
<comment type="similarity">
    <text evidence="5">Belongs to the Omp25/RopB family.</text>
</comment>
<protein>
    <submittedName>
        <fullName evidence="8">Porin family protein</fullName>
    </submittedName>
</protein>
<accession>A0A2P7RJD7</accession>
<organism evidence="8 9">
    <name type="scientific">Pseudaminobacter soli</name>
    <name type="common">ex Li et al. 2025</name>
    <dbReference type="NCBI Taxonomy" id="1295366"/>
    <lineage>
        <taxon>Bacteria</taxon>
        <taxon>Pseudomonadati</taxon>
        <taxon>Pseudomonadota</taxon>
        <taxon>Alphaproteobacteria</taxon>
        <taxon>Hyphomicrobiales</taxon>
        <taxon>Phyllobacteriaceae</taxon>
        <taxon>Pseudaminobacter</taxon>
    </lineage>
</organism>
<evidence type="ECO:0000313" key="8">
    <source>
        <dbReference type="EMBL" id="PSJ50340.1"/>
    </source>
</evidence>
<dbReference type="InterPro" id="IPR051692">
    <property type="entry name" value="OMP-like"/>
</dbReference>
<dbReference type="RefSeq" id="WP_106727655.1">
    <property type="nucleotide sequence ID" value="NZ_PXYL01000047.1"/>
</dbReference>
<dbReference type="OrthoDB" id="9815357at2"/>
<evidence type="ECO:0000256" key="5">
    <source>
        <dbReference type="ARBA" id="ARBA00038306"/>
    </source>
</evidence>
<keyword evidence="9" id="KW-1185">Reference proteome</keyword>
<keyword evidence="4" id="KW-0998">Cell outer membrane</keyword>
<evidence type="ECO:0000259" key="7">
    <source>
        <dbReference type="Pfam" id="PF13505"/>
    </source>
</evidence>
<evidence type="ECO:0000256" key="1">
    <source>
        <dbReference type="ARBA" id="ARBA00004442"/>
    </source>
</evidence>
<feature type="domain" description="Outer membrane protein beta-barrel" evidence="7">
    <location>
        <begin position="9"/>
        <end position="224"/>
    </location>
</feature>
<keyword evidence="3" id="KW-0472">Membrane</keyword>
<dbReference type="Proteomes" id="UP000240653">
    <property type="component" value="Unassembled WGS sequence"/>
</dbReference>
<dbReference type="InterPro" id="IPR027385">
    <property type="entry name" value="Beta-barrel_OMP"/>
</dbReference>
<comment type="subcellular location">
    <subcellularLocation>
        <location evidence="1">Cell outer membrane</location>
    </subcellularLocation>
</comment>
<dbReference type="InterPro" id="IPR011250">
    <property type="entry name" value="OMP/PagP_B-barrel"/>
</dbReference>